<gene>
    <name evidence="2" type="ORF">FW780_12850</name>
</gene>
<name>A0A5B2U381_9FLAO</name>
<keyword evidence="1" id="KW-1133">Transmembrane helix</keyword>
<evidence type="ECO:0000313" key="2">
    <source>
        <dbReference type="EMBL" id="KAA2221176.1"/>
    </source>
</evidence>
<dbReference type="EMBL" id="VUNZ01000002">
    <property type="protein sequence ID" value="KAA2221176.1"/>
    <property type="molecule type" value="Genomic_DNA"/>
</dbReference>
<accession>A0A5B2U381</accession>
<evidence type="ECO:0000313" key="3">
    <source>
        <dbReference type="Proteomes" id="UP000323082"/>
    </source>
</evidence>
<proteinExistence type="predicted"/>
<dbReference type="AlphaFoldDB" id="A0A5B2U381"/>
<keyword evidence="1" id="KW-0472">Membrane</keyword>
<dbReference type="Proteomes" id="UP000323082">
    <property type="component" value="Unassembled WGS sequence"/>
</dbReference>
<protein>
    <submittedName>
        <fullName evidence="2">Uncharacterized protein</fullName>
    </submittedName>
</protein>
<keyword evidence="1" id="KW-0812">Transmembrane</keyword>
<feature type="transmembrane region" description="Helical" evidence="1">
    <location>
        <begin position="7"/>
        <end position="23"/>
    </location>
</feature>
<dbReference type="RefSeq" id="WP_149833956.1">
    <property type="nucleotide sequence ID" value="NZ_VUNZ01000002.1"/>
</dbReference>
<evidence type="ECO:0000256" key="1">
    <source>
        <dbReference type="SAM" id="Phobius"/>
    </source>
</evidence>
<comment type="caution">
    <text evidence="2">The sequence shown here is derived from an EMBL/GenBank/DDBJ whole genome shotgun (WGS) entry which is preliminary data.</text>
</comment>
<organism evidence="2 3">
    <name type="scientific">Chryseobacterium sediminis</name>
    <dbReference type="NCBI Taxonomy" id="1679494"/>
    <lineage>
        <taxon>Bacteria</taxon>
        <taxon>Pseudomonadati</taxon>
        <taxon>Bacteroidota</taxon>
        <taxon>Flavobacteriia</taxon>
        <taxon>Flavobacteriales</taxon>
        <taxon>Weeksellaceae</taxon>
        <taxon>Chryseobacterium group</taxon>
        <taxon>Chryseobacterium</taxon>
    </lineage>
</organism>
<sequence length="138" mass="16197">MKKNIKYLVVVLLFIIVIIYNNLNSNSFTDEMKSDYFPMEMKGKIYDISRIKGGSLYLNIHTDSKDDGISIRNSDFVLNSIKKQFYFRKLSNSNQCYIIKGDSIMYFDCYVFSKEDSVKIGKIKGWKPTITNQWLLKK</sequence>
<reference evidence="2 3" key="1">
    <citation type="journal article" date="2015" name="Int. J. Syst. Evol. Microbiol.">
        <title>Chryseobacterium sediminis sp. nov., isolated from a river sediment.</title>
        <authorList>
            <person name="Kampfer P."/>
            <person name="Busse H.J."/>
            <person name="McInroy J.A."/>
            <person name="Glaeser S.P."/>
        </authorList>
    </citation>
    <scope>NUCLEOTIDE SEQUENCE [LARGE SCALE GENOMIC DNA]</scope>
    <source>
        <strain evidence="2 3">IMT-174</strain>
    </source>
</reference>
<dbReference type="OrthoDB" id="1447306at2"/>